<proteinExistence type="inferred from homology"/>
<protein>
    <recommendedName>
        <fullName evidence="15 16">Type III pantothenate kinase</fullName>
        <ecNumber evidence="6 16">2.7.1.33</ecNumber>
    </recommendedName>
    <alternativeName>
        <fullName evidence="16">PanK-III</fullName>
    </alternativeName>
    <alternativeName>
        <fullName evidence="16">Pantothenic acid kinase</fullName>
    </alternativeName>
</protein>
<comment type="catalytic activity">
    <reaction evidence="1 16">
        <text>(R)-pantothenate + ATP = (R)-4'-phosphopantothenate + ADP + H(+)</text>
        <dbReference type="Rhea" id="RHEA:16373"/>
        <dbReference type="ChEBI" id="CHEBI:10986"/>
        <dbReference type="ChEBI" id="CHEBI:15378"/>
        <dbReference type="ChEBI" id="CHEBI:29032"/>
        <dbReference type="ChEBI" id="CHEBI:30616"/>
        <dbReference type="ChEBI" id="CHEBI:456216"/>
        <dbReference type="EC" id="2.7.1.33"/>
    </reaction>
</comment>
<keyword evidence="10 16" id="KW-0418">Kinase</keyword>
<feature type="binding site" evidence="16">
    <location>
        <begin position="129"/>
        <end position="132"/>
    </location>
    <ligand>
        <name>substrate</name>
    </ligand>
</feature>
<evidence type="ECO:0000256" key="5">
    <source>
        <dbReference type="ARBA" id="ARBA00011738"/>
    </source>
</evidence>
<feature type="active site" description="Proton acceptor" evidence="16">
    <location>
        <position position="131"/>
    </location>
</feature>
<evidence type="ECO:0000256" key="13">
    <source>
        <dbReference type="ARBA" id="ARBA00022993"/>
    </source>
</evidence>
<dbReference type="Proteomes" id="UP000252357">
    <property type="component" value="Unassembled WGS sequence"/>
</dbReference>
<dbReference type="InterPro" id="IPR043129">
    <property type="entry name" value="ATPase_NBD"/>
</dbReference>
<evidence type="ECO:0000256" key="9">
    <source>
        <dbReference type="ARBA" id="ARBA00022741"/>
    </source>
</evidence>
<dbReference type="Gene3D" id="3.30.420.40">
    <property type="match status" value="2"/>
</dbReference>
<keyword evidence="12 16" id="KW-0630">Potassium</keyword>
<dbReference type="SUPFAM" id="SSF53067">
    <property type="entry name" value="Actin-like ATPase domain"/>
    <property type="match status" value="2"/>
</dbReference>
<dbReference type="PANTHER" id="PTHR34265:SF1">
    <property type="entry name" value="TYPE III PANTOTHENATE KINASE"/>
    <property type="match status" value="1"/>
</dbReference>
<dbReference type="InterPro" id="IPR004619">
    <property type="entry name" value="Type_III_PanK"/>
</dbReference>
<dbReference type="GO" id="GO:0005524">
    <property type="term" value="F:ATP binding"/>
    <property type="evidence" value="ECO:0007669"/>
    <property type="project" value="UniProtKB-UniRule"/>
</dbReference>
<dbReference type="EMBL" id="QPGB01000004">
    <property type="protein sequence ID" value="RCS57161.1"/>
    <property type="molecule type" value="Genomic_DNA"/>
</dbReference>
<evidence type="ECO:0000256" key="10">
    <source>
        <dbReference type="ARBA" id="ARBA00022777"/>
    </source>
</evidence>
<dbReference type="UniPathway" id="UPA00241">
    <property type="reaction ID" value="UER00352"/>
</dbReference>
<comment type="similarity">
    <text evidence="14 16">Belongs to the type III pantothenate kinase family.</text>
</comment>
<evidence type="ECO:0000256" key="16">
    <source>
        <dbReference type="HAMAP-Rule" id="MF_01274"/>
    </source>
</evidence>
<comment type="caution">
    <text evidence="17">The sequence shown here is derived from an EMBL/GenBank/DDBJ whole genome shotgun (WGS) entry which is preliminary data.</text>
</comment>
<organism evidence="17 18">
    <name type="scientific">Parvibium lacunae</name>
    <dbReference type="NCBI Taxonomy" id="1888893"/>
    <lineage>
        <taxon>Bacteria</taxon>
        <taxon>Pseudomonadati</taxon>
        <taxon>Pseudomonadota</taxon>
        <taxon>Betaproteobacteria</taxon>
        <taxon>Burkholderiales</taxon>
        <taxon>Alcaligenaceae</taxon>
        <taxon>Parvibium</taxon>
    </lineage>
</organism>
<keyword evidence="9 16" id="KW-0547">Nucleotide-binding</keyword>
<evidence type="ECO:0000256" key="14">
    <source>
        <dbReference type="ARBA" id="ARBA00038036"/>
    </source>
</evidence>
<evidence type="ECO:0000256" key="1">
    <source>
        <dbReference type="ARBA" id="ARBA00001206"/>
    </source>
</evidence>
<comment type="subcellular location">
    <subcellularLocation>
        <location evidence="3 16">Cytoplasm</location>
    </subcellularLocation>
</comment>
<comment type="subunit">
    <text evidence="5 16">Homodimer.</text>
</comment>
<sequence length="327" mass="33533">MRALTAPALLLDAGNTRLKWALAETCPGLLSSPWLAADHCGAVVVGSSTMATLVEQLAAQLMGVLAGAAPRAIVVCGVRHATAMTALAHELQQRWPDAAFSMMKAQPEFISPDGTKKLHSPYHPSGSLGADRWASLIGAMQGLPDSIRYAVVVNAGTATTIDALCCEALTAESASGAAAGKTAIWRHGGGQILPGLRLMWESLAQGTANLPHPDADAHAPRAIGWGQNTAQALEQGVWDAQIGALLLALSRVSAMPLTPANPVSTTPVVALILAGGHSQGLLKALQDAHLSMLEKNLPGVAAVTLLAVPELVLRGLAFAIPAASAPA</sequence>
<evidence type="ECO:0000256" key="12">
    <source>
        <dbReference type="ARBA" id="ARBA00022958"/>
    </source>
</evidence>
<gene>
    <name evidence="16" type="primary">coaX</name>
    <name evidence="17" type="ORF">DU000_10180</name>
</gene>
<evidence type="ECO:0000256" key="11">
    <source>
        <dbReference type="ARBA" id="ARBA00022840"/>
    </source>
</evidence>
<comment type="pathway">
    <text evidence="4 16">Cofactor biosynthesis; coenzyme A biosynthesis; CoA from (R)-pantothenate: step 1/5.</text>
</comment>
<dbReference type="RefSeq" id="WP_114403303.1">
    <property type="nucleotide sequence ID" value="NZ_QPGB01000004.1"/>
</dbReference>
<dbReference type="PANTHER" id="PTHR34265">
    <property type="entry name" value="TYPE III PANTOTHENATE KINASE"/>
    <property type="match status" value="1"/>
</dbReference>
<evidence type="ECO:0000256" key="4">
    <source>
        <dbReference type="ARBA" id="ARBA00005225"/>
    </source>
</evidence>
<keyword evidence="13 16" id="KW-0173">Coenzyme A biosynthesis</keyword>
<dbReference type="AlphaFoldDB" id="A0A368L0S0"/>
<dbReference type="GO" id="GO:0005737">
    <property type="term" value="C:cytoplasm"/>
    <property type="evidence" value="ECO:0007669"/>
    <property type="project" value="UniProtKB-SubCell"/>
</dbReference>
<dbReference type="HAMAP" id="MF_01274">
    <property type="entry name" value="Pantothen_kinase_3"/>
    <property type="match status" value="1"/>
</dbReference>
<evidence type="ECO:0000313" key="17">
    <source>
        <dbReference type="EMBL" id="RCS57161.1"/>
    </source>
</evidence>
<accession>A0A368L0S0</accession>
<evidence type="ECO:0000256" key="6">
    <source>
        <dbReference type="ARBA" id="ARBA00012102"/>
    </source>
</evidence>
<comment type="cofactor">
    <cofactor evidence="2">
        <name>K(+)</name>
        <dbReference type="ChEBI" id="CHEBI:29103"/>
    </cofactor>
</comment>
<evidence type="ECO:0000256" key="15">
    <source>
        <dbReference type="ARBA" id="ARBA00040883"/>
    </source>
</evidence>
<dbReference type="GO" id="GO:0004594">
    <property type="term" value="F:pantothenate kinase activity"/>
    <property type="evidence" value="ECO:0007669"/>
    <property type="project" value="UniProtKB-UniRule"/>
</dbReference>
<feature type="binding site" evidence="16">
    <location>
        <position position="229"/>
    </location>
    <ligand>
        <name>substrate</name>
    </ligand>
</feature>
<evidence type="ECO:0000256" key="8">
    <source>
        <dbReference type="ARBA" id="ARBA00022679"/>
    </source>
</evidence>
<dbReference type="GO" id="GO:0015937">
    <property type="term" value="P:coenzyme A biosynthetic process"/>
    <property type="evidence" value="ECO:0007669"/>
    <property type="project" value="UniProtKB-UniRule"/>
</dbReference>
<evidence type="ECO:0000256" key="3">
    <source>
        <dbReference type="ARBA" id="ARBA00004496"/>
    </source>
</evidence>
<keyword evidence="18" id="KW-1185">Reference proteome</keyword>
<keyword evidence="8 16" id="KW-0808">Transferase</keyword>
<reference evidence="17 18" key="1">
    <citation type="journal article" date="2018" name="Int. J. Syst. Evol. Microbiol.">
        <title>Parvibium lacunae gen. nov., sp. nov., a new member of the family Alcaligenaceae isolated from a freshwater pond.</title>
        <authorList>
            <person name="Chen W.M."/>
            <person name="Xie P.B."/>
            <person name="Hsu M.Y."/>
            <person name="Sheu S.Y."/>
        </authorList>
    </citation>
    <scope>NUCLEOTIDE SEQUENCE [LARGE SCALE GENOMIC DNA]</scope>
    <source>
        <strain evidence="17 18">KMB9</strain>
    </source>
</reference>
<dbReference type="EC" id="2.7.1.33" evidence="6 16"/>
<feature type="binding site" evidence="16">
    <location>
        <position position="122"/>
    </location>
    <ligand>
        <name>substrate</name>
    </ligand>
</feature>
<feature type="binding site" evidence="16">
    <location>
        <begin position="12"/>
        <end position="19"/>
    </location>
    <ligand>
        <name>ATP</name>
        <dbReference type="ChEBI" id="CHEBI:30616"/>
    </ligand>
</feature>
<evidence type="ECO:0000256" key="2">
    <source>
        <dbReference type="ARBA" id="ARBA00001958"/>
    </source>
</evidence>
<evidence type="ECO:0000256" key="7">
    <source>
        <dbReference type="ARBA" id="ARBA00022490"/>
    </source>
</evidence>
<keyword evidence="7 16" id="KW-0963">Cytoplasm</keyword>
<keyword evidence="11 16" id="KW-0067">ATP-binding</keyword>
<name>A0A368L0S0_9BURK</name>
<comment type="cofactor">
    <cofactor evidence="16">
        <name>NH4(+)</name>
        <dbReference type="ChEBI" id="CHEBI:28938"/>
    </cofactor>
    <cofactor evidence="16">
        <name>K(+)</name>
        <dbReference type="ChEBI" id="CHEBI:29103"/>
    </cofactor>
    <text evidence="16">A monovalent cation. Ammonium or potassium.</text>
</comment>
<comment type="caution">
    <text evidence="16">Lacks conserved residue(s) required for the propagation of feature annotation.</text>
</comment>
<dbReference type="OrthoDB" id="9781305at2"/>
<evidence type="ECO:0000313" key="18">
    <source>
        <dbReference type="Proteomes" id="UP000252357"/>
    </source>
</evidence>
<dbReference type="Pfam" id="PF03309">
    <property type="entry name" value="Pan_kinase"/>
    <property type="match status" value="2"/>
</dbReference>
<comment type="function">
    <text evidence="16">Catalyzes the phosphorylation of pantothenate (Pan), the first step in CoA biosynthesis.</text>
</comment>
<feature type="binding site" evidence="16">
    <location>
        <position position="157"/>
    </location>
    <ligand>
        <name>ATP</name>
        <dbReference type="ChEBI" id="CHEBI:30616"/>
    </ligand>
</feature>